<evidence type="ECO:0000313" key="2">
    <source>
        <dbReference type="Proteomes" id="UP000523362"/>
    </source>
</evidence>
<dbReference type="InterPro" id="IPR025674">
    <property type="entry name" value="Imm6"/>
</dbReference>
<proteinExistence type="predicted"/>
<protein>
    <recommendedName>
        <fullName evidence="3">Immunity protein Imm6</fullName>
    </recommendedName>
</protein>
<comment type="caution">
    <text evidence="1">The sequence shown here is derived from an EMBL/GenBank/DDBJ whole genome shotgun (WGS) entry which is preliminary data.</text>
</comment>
<organism evidence="1 2">
    <name type="scientific">Listeria seeligeri</name>
    <dbReference type="NCBI Taxonomy" id="1640"/>
    <lineage>
        <taxon>Bacteria</taxon>
        <taxon>Bacillati</taxon>
        <taxon>Bacillota</taxon>
        <taxon>Bacilli</taxon>
        <taxon>Bacillales</taxon>
        <taxon>Listeriaceae</taxon>
        <taxon>Listeria</taxon>
    </lineage>
</organism>
<dbReference type="Pfam" id="PF14434">
    <property type="entry name" value="Imm6"/>
    <property type="match status" value="1"/>
</dbReference>
<dbReference type="AlphaFoldDB" id="A0A7X0X4D1"/>
<reference evidence="1 2" key="1">
    <citation type="submission" date="2020-03" db="EMBL/GenBank/DDBJ databases">
        <title>Soil Listeria distribution.</title>
        <authorList>
            <person name="Liao J."/>
            <person name="Wiedmann M."/>
        </authorList>
    </citation>
    <scope>NUCLEOTIDE SEQUENCE [LARGE SCALE GENOMIC DNA]</scope>
    <source>
        <strain evidence="1 2">FSL L7-1560</strain>
    </source>
</reference>
<dbReference type="Proteomes" id="UP000523362">
    <property type="component" value="Unassembled WGS sequence"/>
</dbReference>
<sequence>MMYEKWMSFSDVKKRIFYLSLAEKVFSFMENSNPDYNEGQRVLNICWESLINIEITGDMLYDLIDSKDYYDITEFAAKEKNPKIAEIWYILVETVGYFSWKTYRDNGVKYVPQALESITDEMPMDLVNSIIKYQFMKKNEVDELFNFIELTNENDLTREKINLLLD</sequence>
<dbReference type="RefSeq" id="WP_185384214.1">
    <property type="nucleotide sequence ID" value="NZ_JAARRG010000019.1"/>
</dbReference>
<gene>
    <name evidence="1" type="ORF">HB897_14300</name>
</gene>
<name>A0A7X0X4D1_LISSE</name>
<dbReference type="EMBL" id="JAARRG010000019">
    <property type="protein sequence ID" value="MBC1487401.1"/>
    <property type="molecule type" value="Genomic_DNA"/>
</dbReference>
<accession>A0A7X0X4D1</accession>
<evidence type="ECO:0000313" key="1">
    <source>
        <dbReference type="EMBL" id="MBC1487401.1"/>
    </source>
</evidence>
<evidence type="ECO:0008006" key="3">
    <source>
        <dbReference type="Google" id="ProtNLM"/>
    </source>
</evidence>